<organism evidence="1">
    <name type="scientific">uncultured Rubrobacteraceae bacterium</name>
    <dbReference type="NCBI Taxonomy" id="349277"/>
    <lineage>
        <taxon>Bacteria</taxon>
        <taxon>Bacillati</taxon>
        <taxon>Actinomycetota</taxon>
        <taxon>Rubrobacteria</taxon>
        <taxon>Rubrobacterales</taxon>
        <taxon>Rubrobacteraceae</taxon>
        <taxon>environmental samples</taxon>
    </lineage>
</organism>
<dbReference type="EMBL" id="CADCUV010000186">
    <property type="protein sequence ID" value="CAA9438237.1"/>
    <property type="molecule type" value="Genomic_DNA"/>
</dbReference>
<proteinExistence type="predicted"/>
<gene>
    <name evidence="1" type="ORF">AVDCRST_MAG22-3851</name>
</gene>
<accession>A0A6J4QAE2</accession>
<protein>
    <submittedName>
        <fullName evidence="1">Uncharacterized protein</fullName>
    </submittedName>
</protein>
<evidence type="ECO:0000313" key="1">
    <source>
        <dbReference type="EMBL" id="CAA9438237.1"/>
    </source>
</evidence>
<reference evidence="1" key="1">
    <citation type="submission" date="2020-02" db="EMBL/GenBank/DDBJ databases">
        <authorList>
            <person name="Meier V. D."/>
        </authorList>
    </citation>
    <scope>NUCLEOTIDE SEQUENCE</scope>
    <source>
        <strain evidence="1">AVDCRST_MAG22</strain>
    </source>
</reference>
<name>A0A6J4QAE2_9ACTN</name>
<sequence length="250" mass="27271">MPKTALAVAVADPRGHLVGKLDSLLPGMRERFDPLAVHTTTSTHPGILDLLEPVGARLASAAADPDAIGRHRREAVALALESGAVDHVLYMDLDHALRWLENDAHELEAAVRLMRHSDCVVIGRGPRSMAALPRRLVTTEGIVNEIFRLVSGRAWDVMMAARGLSRRAAEAIVNGCDVDTIGNDCAWPLFCQSRGFVLDYLEADGLTYQTNADYAAGAEDRRDMDPMAWALRVGLAAQHVEAMRPYMETP</sequence>
<dbReference type="AlphaFoldDB" id="A0A6J4QAE2"/>